<feature type="signal peptide" evidence="1">
    <location>
        <begin position="1"/>
        <end position="35"/>
    </location>
</feature>
<protein>
    <submittedName>
        <fullName evidence="3">ABC transporter substrate-binding protein</fullName>
    </submittedName>
</protein>
<evidence type="ECO:0000256" key="1">
    <source>
        <dbReference type="SAM" id="SignalP"/>
    </source>
</evidence>
<dbReference type="Gene3D" id="3.40.190.10">
    <property type="entry name" value="Periplasmic binding protein-like II"/>
    <property type="match status" value="2"/>
</dbReference>
<evidence type="ECO:0000313" key="4">
    <source>
        <dbReference type="Proteomes" id="UP001181355"/>
    </source>
</evidence>
<keyword evidence="1" id="KW-0732">Signal</keyword>
<reference evidence="3" key="1">
    <citation type="submission" date="2023-09" db="EMBL/GenBank/DDBJ databases">
        <title>Undibacterium sp. 20NA77.5 isolated from freshwater.</title>
        <authorList>
            <person name="Le V."/>
            <person name="Ko S.-R."/>
            <person name="Ahn C.-Y."/>
            <person name="Oh H.-M."/>
        </authorList>
    </citation>
    <scope>NUCLEOTIDE SEQUENCE</scope>
    <source>
        <strain evidence="3">20NA77.5</strain>
    </source>
</reference>
<name>A0ABY9RMJ0_9BURK</name>
<gene>
    <name evidence="3" type="ORF">RF679_09095</name>
</gene>
<sequence>MKCNFHTMLQTNTSLSKLVSLVLLSTILLASTAHATQGQATIKIYTEHLPPYNYLEDGEFTGYSTEILKAMLKEAGLNSSFTMLPWGRAYLSASTEPSSLLYTTTRTPEREAYFEWIGPIGPRKMRLFKLKERRDIQIKSEADLRKYRVGIVRDTSAIKLVVERGLFSKQQIDEAPTTTSNMKKLFFRRIDFILATSGGARYELEHLPYRLEDIEPIYTLDEDFQFYFAVNKSTDAVTVNKLKAAFEKIKATGLLEILRKKYSVD</sequence>
<proteinExistence type="predicted"/>
<dbReference type="EMBL" id="CP133720">
    <property type="protein sequence ID" value="WMW82416.1"/>
    <property type="molecule type" value="Genomic_DNA"/>
</dbReference>
<keyword evidence="4" id="KW-1185">Reference proteome</keyword>
<evidence type="ECO:0000259" key="2">
    <source>
        <dbReference type="SMART" id="SM00062"/>
    </source>
</evidence>
<dbReference type="Proteomes" id="UP001181355">
    <property type="component" value="Chromosome"/>
</dbReference>
<feature type="chain" id="PRO_5046055706" evidence="1">
    <location>
        <begin position="36"/>
        <end position="265"/>
    </location>
</feature>
<dbReference type="RefSeq" id="WP_309483887.1">
    <property type="nucleotide sequence ID" value="NZ_CP133720.1"/>
</dbReference>
<dbReference type="SMART" id="SM00062">
    <property type="entry name" value="PBPb"/>
    <property type="match status" value="1"/>
</dbReference>
<dbReference type="PANTHER" id="PTHR38834">
    <property type="entry name" value="PERIPLASMIC SUBSTRATE BINDING PROTEIN FAMILY 3"/>
    <property type="match status" value="1"/>
</dbReference>
<accession>A0ABY9RMJ0</accession>
<dbReference type="SUPFAM" id="SSF53850">
    <property type="entry name" value="Periplasmic binding protein-like II"/>
    <property type="match status" value="1"/>
</dbReference>
<organism evidence="3 4">
    <name type="scientific">Undibacterium cyanobacteriorum</name>
    <dbReference type="NCBI Taxonomy" id="3073561"/>
    <lineage>
        <taxon>Bacteria</taxon>
        <taxon>Pseudomonadati</taxon>
        <taxon>Pseudomonadota</taxon>
        <taxon>Betaproteobacteria</taxon>
        <taxon>Burkholderiales</taxon>
        <taxon>Oxalobacteraceae</taxon>
        <taxon>Undibacterium</taxon>
    </lineage>
</organism>
<evidence type="ECO:0000313" key="3">
    <source>
        <dbReference type="EMBL" id="WMW82416.1"/>
    </source>
</evidence>
<feature type="domain" description="Solute-binding protein family 3/N-terminal" evidence="2">
    <location>
        <begin position="41"/>
        <end position="265"/>
    </location>
</feature>
<dbReference type="PANTHER" id="PTHR38834:SF3">
    <property type="entry name" value="SOLUTE-BINDING PROTEIN FAMILY 3_N-TERMINAL DOMAIN-CONTAINING PROTEIN"/>
    <property type="match status" value="1"/>
</dbReference>
<dbReference type="InterPro" id="IPR001638">
    <property type="entry name" value="Solute-binding_3/MltF_N"/>
</dbReference>
<dbReference type="Pfam" id="PF00497">
    <property type="entry name" value="SBP_bac_3"/>
    <property type="match status" value="1"/>
</dbReference>